<dbReference type="STRING" id="1308866.J416_02651"/>
<keyword evidence="1" id="KW-0472">Membrane</keyword>
<gene>
    <name evidence="2" type="ORF">J416_02651</name>
</gene>
<evidence type="ECO:0000313" key="2">
    <source>
        <dbReference type="EMBL" id="ENH97975.1"/>
    </source>
</evidence>
<keyword evidence="1" id="KW-0812">Transmembrane</keyword>
<feature type="transmembrane region" description="Helical" evidence="1">
    <location>
        <begin position="13"/>
        <end position="34"/>
    </location>
</feature>
<dbReference type="OrthoDB" id="282803at2"/>
<evidence type="ECO:0000313" key="3">
    <source>
        <dbReference type="Proteomes" id="UP000012283"/>
    </source>
</evidence>
<reference evidence="2 3" key="1">
    <citation type="submission" date="2013-03" db="EMBL/GenBank/DDBJ databases">
        <title>Draft genome sequence of Gracibacillus halophilus YIM-C55.5, a moderately halophilic and thermophilic organism from the Xiaochaidamu salt lake.</title>
        <authorList>
            <person name="Sugumar T."/>
            <person name="Polireddy D.R."/>
            <person name="Antony A."/>
            <person name="Madhava Y.R."/>
            <person name="Sivakumar N."/>
        </authorList>
    </citation>
    <scope>NUCLEOTIDE SEQUENCE [LARGE SCALE GENOMIC DNA]</scope>
    <source>
        <strain evidence="2 3">YIM-C55.5</strain>
    </source>
</reference>
<sequence length="74" mass="8125">MSSHHKNPLYRGITIYTTILSQIVGSPLIGLLIGRWIDQHGSTSPLFMLLGLFIGLGAGIYGTIHFTRNNAEDE</sequence>
<dbReference type="Proteomes" id="UP000012283">
    <property type="component" value="Unassembled WGS sequence"/>
</dbReference>
<name>N4WUF3_9BACI</name>
<keyword evidence="1" id="KW-1133">Transmembrane helix</keyword>
<dbReference type="eggNOG" id="COG5336">
    <property type="taxonomic scope" value="Bacteria"/>
</dbReference>
<evidence type="ECO:0000256" key="1">
    <source>
        <dbReference type="SAM" id="Phobius"/>
    </source>
</evidence>
<dbReference type="Pfam" id="PF09527">
    <property type="entry name" value="ATPase_gene1"/>
    <property type="match status" value="1"/>
</dbReference>
<dbReference type="InterPro" id="IPR032820">
    <property type="entry name" value="ATPase_put"/>
</dbReference>
<dbReference type="EMBL" id="APML01000009">
    <property type="protein sequence ID" value="ENH97975.1"/>
    <property type="molecule type" value="Genomic_DNA"/>
</dbReference>
<protein>
    <recommendedName>
        <fullName evidence="4">ATP synthase protein I</fullName>
    </recommendedName>
</protein>
<proteinExistence type="predicted"/>
<keyword evidence="3" id="KW-1185">Reference proteome</keyword>
<dbReference type="PATRIC" id="fig|1308866.3.peg.539"/>
<organism evidence="2 3">
    <name type="scientific">Gracilibacillus halophilus YIM-C55.5</name>
    <dbReference type="NCBI Taxonomy" id="1308866"/>
    <lineage>
        <taxon>Bacteria</taxon>
        <taxon>Bacillati</taxon>
        <taxon>Bacillota</taxon>
        <taxon>Bacilli</taxon>
        <taxon>Bacillales</taxon>
        <taxon>Bacillaceae</taxon>
        <taxon>Gracilibacillus</taxon>
    </lineage>
</organism>
<comment type="caution">
    <text evidence="2">The sequence shown here is derived from an EMBL/GenBank/DDBJ whole genome shotgun (WGS) entry which is preliminary data.</text>
</comment>
<evidence type="ECO:0008006" key="4">
    <source>
        <dbReference type="Google" id="ProtNLM"/>
    </source>
</evidence>
<feature type="transmembrane region" description="Helical" evidence="1">
    <location>
        <begin position="46"/>
        <end position="64"/>
    </location>
</feature>
<dbReference type="AlphaFoldDB" id="N4WUF3"/>
<accession>N4WUF3</accession>